<keyword evidence="1 3" id="KW-0732">Signal</keyword>
<reference evidence="5 6" key="1">
    <citation type="submission" date="2016-10" db="EMBL/GenBank/DDBJ databases">
        <authorList>
            <person name="de Groot N.N."/>
        </authorList>
    </citation>
    <scope>NUCLEOTIDE SEQUENCE [LARGE SCALE GENOMIC DNA]</scope>
    <source>
        <strain evidence="5 6">DSM 17890</strain>
    </source>
</reference>
<evidence type="ECO:0000256" key="3">
    <source>
        <dbReference type="SAM" id="SignalP"/>
    </source>
</evidence>
<dbReference type="STRING" id="356660.SAMN05444336_111114"/>
<feature type="signal peptide" evidence="3">
    <location>
        <begin position="1"/>
        <end position="36"/>
    </location>
</feature>
<feature type="domain" description="DUF4174" evidence="4">
    <location>
        <begin position="78"/>
        <end position="184"/>
    </location>
</feature>
<proteinExistence type="predicted"/>
<feature type="region of interest" description="Disordered" evidence="2">
    <location>
        <begin position="154"/>
        <end position="174"/>
    </location>
</feature>
<name>A0A1H3F5G9_9RHOB</name>
<dbReference type="Pfam" id="PF13778">
    <property type="entry name" value="DUF4174"/>
    <property type="match status" value="1"/>
</dbReference>
<dbReference type="AlphaFoldDB" id="A0A1H3F5G9"/>
<evidence type="ECO:0000256" key="1">
    <source>
        <dbReference type="ARBA" id="ARBA00022729"/>
    </source>
</evidence>
<keyword evidence="6" id="KW-1185">Reference proteome</keyword>
<organism evidence="5 6">
    <name type="scientific">Albimonas donghaensis</name>
    <dbReference type="NCBI Taxonomy" id="356660"/>
    <lineage>
        <taxon>Bacteria</taxon>
        <taxon>Pseudomonadati</taxon>
        <taxon>Pseudomonadota</taxon>
        <taxon>Alphaproteobacteria</taxon>
        <taxon>Rhodobacterales</taxon>
        <taxon>Paracoccaceae</taxon>
        <taxon>Albimonas</taxon>
    </lineage>
</organism>
<accession>A0A1H3F5G9</accession>
<evidence type="ECO:0000259" key="4">
    <source>
        <dbReference type="Pfam" id="PF13778"/>
    </source>
</evidence>
<dbReference type="RefSeq" id="WP_176954846.1">
    <property type="nucleotide sequence ID" value="NZ_FNMZ01000011.1"/>
</dbReference>
<protein>
    <recommendedName>
        <fullName evidence="4">DUF4174 domain-containing protein</fullName>
    </recommendedName>
</protein>
<evidence type="ECO:0000313" key="6">
    <source>
        <dbReference type="Proteomes" id="UP000199118"/>
    </source>
</evidence>
<evidence type="ECO:0000313" key="5">
    <source>
        <dbReference type="EMBL" id="SDX85588.1"/>
    </source>
</evidence>
<evidence type="ECO:0000256" key="2">
    <source>
        <dbReference type="SAM" id="MobiDB-lite"/>
    </source>
</evidence>
<dbReference type="InterPro" id="IPR025232">
    <property type="entry name" value="DUF4174"/>
</dbReference>
<feature type="chain" id="PRO_5011467558" description="DUF4174 domain-containing protein" evidence="3">
    <location>
        <begin position="37"/>
        <end position="188"/>
    </location>
</feature>
<gene>
    <name evidence="5" type="ORF">SAMN05444336_111114</name>
</gene>
<dbReference type="Proteomes" id="UP000199118">
    <property type="component" value="Unassembled WGS sequence"/>
</dbReference>
<dbReference type="EMBL" id="FNMZ01000011">
    <property type="protein sequence ID" value="SDX85588.1"/>
    <property type="molecule type" value="Genomic_DNA"/>
</dbReference>
<sequence length="188" mass="20082">MTRIERRAARPLSPHGAPMALAVMLAAALAAAPAGADAAAEPVETAAPALAPGPAPGIVMAQAAGAGPDAATDPNADPLEAYLWTARPIIIFAPNDRDPRLVHQLREIERVQDDLDARDAVVIVDAEPGPSRSETTALRRKFRPHDFNLLLIGKDGEIKRRSPSPVSGSQLVRQIDRLPIRQQELGRR</sequence>